<gene>
    <name evidence="1" type="ORF">HMPREF9135_1014</name>
</gene>
<proteinExistence type="predicted"/>
<dbReference type="Gene3D" id="3.40.50.12580">
    <property type="match status" value="1"/>
</dbReference>
<dbReference type="RefSeq" id="WP_021590761.1">
    <property type="nucleotide sequence ID" value="NZ_AWEY01000044.1"/>
</dbReference>
<dbReference type="Pfam" id="PF04464">
    <property type="entry name" value="Glyphos_transf"/>
    <property type="match status" value="1"/>
</dbReference>
<dbReference type="AlphaFoldDB" id="U2P346"/>
<organism evidence="1 2">
    <name type="scientific">Segatella baroniae F0067</name>
    <dbReference type="NCBI Taxonomy" id="1115809"/>
    <lineage>
        <taxon>Bacteria</taxon>
        <taxon>Pseudomonadati</taxon>
        <taxon>Bacteroidota</taxon>
        <taxon>Bacteroidia</taxon>
        <taxon>Bacteroidales</taxon>
        <taxon>Prevotellaceae</taxon>
        <taxon>Segatella</taxon>
    </lineage>
</organism>
<dbReference type="EMBL" id="AWEY01000044">
    <property type="protein sequence ID" value="ERK38119.1"/>
    <property type="molecule type" value="Genomic_DNA"/>
</dbReference>
<sequence>MRIVLFCENKYAIDILKPIQDEADREGGNEVLWYVHQKKIPDFPLRAEVRWTGLMQEVYDFGPEAIFVPGNIVPYYLPGVKIQVFHGYAAEKKDHWVIRRYFDTYFTQGPYFTSHFEELARRYGDFEVLETGWPRQDWIFRHRHDYDDERRRLLLSSGKERIVLYAPTFSPKLTSLPRVKQALVSLTRERSVQLLIKLHPLTRPEWVEEYRRLAREHDAVTFVEDFSLSKYTLMADMMVSDTSSTVYEMLLLDKPVVTLDTIARDIYWKDIHRPEELTEAYDSVFTDDDLRHRRRWVVANYDPHLDGQVAHRMLEGARDYIRRHGVPRRRRLNLWRKYTGIKTFGRIKTD</sequence>
<accession>U2P346</accession>
<reference evidence="1 2" key="1">
    <citation type="submission" date="2013-08" db="EMBL/GenBank/DDBJ databases">
        <authorList>
            <person name="Durkin A.S."/>
            <person name="Haft D.R."/>
            <person name="McCorrison J."/>
            <person name="Torralba M."/>
            <person name="Gillis M."/>
            <person name="Haft D.H."/>
            <person name="Methe B."/>
            <person name="Sutton G."/>
            <person name="Nelson K.E."/>
        </authorList>
    </citation>
    <scope>NUCLEOTIDE SEQUENCE [LARGE SCALE GENOMIC DNA]</scope>
    <source>
        <strain evidence="1 2">F0067</strain>
    </source>
</reference>
<evidence type="ECO:0000313" key="1">
    <source>
        <dbReference type="EMBL" id="ERK38119.1"/>
    </source>
</evidence>
<keyword evidence="1" id="KW-0808">Transferase</keyword>
<dbReference type="InterPro" id="IPR007554">
    <property type="entry name" value="Glycerophosphate_synth"/>
</dbReference>
<evidence type="ECO:0000313" key="2">
    <source>
        <dbReference type="Proteomes" id="UP000016648"/>
    </source>
</evidence>
<dbReference type="SUPFAM" id="SSF53756">
    <property type="entry name" value="UDP-Glycosyltransferase/glycogen phosphorylase"/>
    <property type="match status" value="1"/>
</dbReference>
<dbReference type="GO" id="GO:0016020">
    <property type="term" value="C:membrane"/>
    <property type="evidence" value="ECO:0007669"/>
    <property type="project" value="InterPro"/>
</dbReference>
<dbReference type="InterPro" id="IPR043148">
    <property type="entry name" value="TagF_C"/>
</dbReference>
<keyword evidence="2" id="KW-1185">Reference proteome</keyword>
<name>U2P346_9BACT</name>
<dbReference type="PATRIC" id="fig|1115809.3.peg.2496"/>
<protein>
    <submittedName>
        <fullName evidence="1">CDP-glycerol:poly(Glycerophosphate) glycerophosphotransferase domain protein</fullName>
    </submittedName>
</protein>
<comment type="caution">
    <text evidence="1">The sequence shown here is derived from an EMBL/GenBank/DDBJ whole genome shotgun (WGS) entry which is preliminary data.</text>
</comment>
<dbReference type="GO" id="GO:0047355">
    <property type="term" value="F:CDP-glycerol glycerophosphotransferase activity"/>
    <property type="evidence" value="ECO:0007669"/>
    <property type="project" value="InterPro"/>
</dbReference>
<dbReference type="Proteomes" id="UP000016648">
    <property type="component" value="Unassembled WGS sequence"/>
</dbReference>